<evidence type="ECO:0000256" key="11">
    <source>
        <dbReference type="ARBA" id="ARBA00022840"/>
    </source>
</evidence>
<dbReference type="PROSITE" id="PS50011">
    <property type="entry name" value="PROTEIN_KINASE_DOM"/>
    <property type="match status" value="1"/>
</dbReference>
<feature type="compositionally biased region" description="Basic residues" evidence="16">
    <location>
        <begin position="2171"/>
        <end position="2184"/>
    </location>
</feature>
<keyword evidence="8" id="KW-0493">Microtubule</keyword>
<keyword evidence="19" id="KW-1185">Reference proteome</keyword>
<protein>
    <recommendedName>
        <fullName evidence="3">non-specific serine/threonine protein kinase</fullName>
        <ecNumber evidence="3">2.7.11.1</ecNumber>
    </recommendedName>
</protein>
<feature type="region of interest" description="Disordered" evidence="16">
    <location>
        <begin position="2095"/>
        <end position="2288"/>
    </location>
</feature>
<evidence type="ECO:0000256" key="10">
    <source>
        <dbReference type="ARBA" id="ARBA00022777"/>
    </source>
</evidence>
<evidence type="ECO:0000256" key="15">
    <source>
        <dbReference type="SAM" id="Coils"/>
    </source>
</evidence>
<dbReference type="EMBL" id="KL596650">
    <property type="protein sequence ID" value="KER31117.1"/>
    <property type="molecule type" value="Genomic_DNA"/>
</dbReference>
<evidence type="ECO:0000256" key="6">
    <source>
        <dbReference type="ARBA" id="ARBA00022553"/>
    </source>
</evidence>
<dbReference type="GO" id="GO:0005874">
    <property type="term" value="C:microtubule"/>
    <property type="evidence" value="ECO:0007669"/>
    <property type="project" value="UniProtKB-KW"/>
</dbReference>
<comment type="catalytic activity">
    <reaction evidence="14">
        <text>L-seryl-[protein] + ATP = O-phospho-L-seryl-[protein] + ADP + H(+)</text>
        <dbReference type="Rhea" id="RHEA:17989"/>
        <dbReference type="Rhea" id="RHEA-COMP:9863"/>
        <dbReference type="Rhea" id="RHEA-COMP:11604"/>
        <dbReference type="ChEBI" id="CHEBI:15378"/>
        <dbReference type="ChEBI" id="CHEBI:29999"/>
        <dbReference type="ChEBI" id="CHEBI:30616"/>
        <dbReference type="ChEBI" id="CHEBI:83421"/>
        <dbReference type="ChEBI" id="CHEBI:456216"/>
        <dbReference type="EC" id="2.7.11.1"/>
    </reaction>
</comment>
<reference evidence="18 19" key="1">
    <citation type="submission" date="2013-11" db="EMBL/GenBank/DDBJ databases">
        <title>Opisthorchis viverrini - life in the bile duct.</title>
        <authorList>
            <person name="Young N.D."/>
            <person name="Nagarajan N."/>
            <person name="Lin S.J."/>
            <person name="Korhonen P.K."/>
            <person name="Jex A.R."/>
            <person name="Hall R.S."/>
            <person name="Safavi-Hemami H."/>
            <person name="Kaewkong W."/>
            <person name="Bertrand D."/>
            <person name="Gao S."/>
            <person name="Seet Q."/>
            <person name="Wongkham S."/>
            <person name="Teh B.T."/>
            <person name="Wongkham C."/>
            <person name="Intapan P.M."/>
            <person name="Maleewong W."/>
            <person name="Yang X."/>
            <person name="Hu M."/>
            <person name="Wang Z."/>
            <person name="Hofmann A."/>
            <person name="Sternberg P.W."/>
            <person name="Tan P."/>
            <person name="Wang J."/>
            <person name="Gasser R.B."/>
        </authorList>
    </citation>
    <scope>NUCLEOTIDE SEQUENCE [LARGE SCALE GENOMIC DNA]</scope>
</reference>
<dbReference type="GO" id="GO:0005524">
    <property type="term" value="F:ATP binding"/>
    <property type="evidence" value="ECO:0007669"/>
    <property type="project" value="UniProtKB-KW"/>
</dbReference>
<dbReference type="GeneID" id="20316757"/>
<evidence type="ECO:0000256" key="5">
    <source>
        <dbReference type="ARBA" id="ARBA00022527"/>
    </source>
</evidence>
<dbReference type="PANTHER" id="PTHR22988:SF71">
    <property type="entry name" value="CITRON RHO-INTERACTING KINASE"/>
    <property type="match status" value="1"/>
</dbReference>
<dbReference type="OrthoDB" id="3359639at2759"/>
<gene>
    <name evidence="18" type="ORF">T265_02569</name>
</gene>
<sequence>MYYVILGVSVWTGFRTKSPLKTPNSHTANNLIRMPDRCLSRRAMLSTFYPFWSSVHRGQIMTLPIMVSDDSTSEEDLDQPVVSQVRKVALTTFPRHWDTLPIQHVTTTGISHKFSDAFASLHLQAEYWWRKTKPAYDGFKTQWLKHFGLEDDRHELTEYQLVREILWVLLGARSSFIFCVFYHPHKLFANRFSPASRVSLANMAYPTLDSLLILFGRFASLTLLLRTFVQFIENTAASLHPCLVAFGTCLGDYLGEFDQVLQTLETEARGPETFTLTTLYFKLLLWDRRTDILANLVSRLTAGHTSSLQEANVHIRLLNLLYYVANTFGDCSSDVSFLDTLNTFFFRTFLPFMYTTVQLLSGCASMLEYSHSLFPNAKDSCAVTDPDFCQRAFFGEPTAINSLISSNGDQVPEIFHSVLDELLSGLKSLCILTALAAGASQSSVLGPIVLKTEDIFVHLTAPVVQPQKSHATNGRIIHNDDHIASVKSWVEPDILSLRQELIDSVRTPVAQETRPGHTSFSEFTRNNDHLNLLQKNLKRFIVERSRTLNQHLMRMLLEPSPVQFGSHRSLGTALAAVGAVYLFGTGDRVNDFSRQLFSHIFNSEPWYRDLVGLTLRLRSQFETHLVPKFLYREISMFTFASISQSDLGGSTAVEQTLRCFSLVHLTYCTTWPVNIVLTESNLTTYNSIFTFMLKIKYAKWSLETLRFPQLDYLSSIDPDTYHRMLLLRLNMLYIFTGLHDFLMHRIEALRVKFAQHWRLPGCSLTPASDTGSAVPYGDLPELIQSHNVLLHTLQSVCLLTESSSMLRTEIDNICQMAFTLKTLWSPSHSRPLDLAPRLTQLASLFHNHVKFLARLFYGSVRLSNVKRLLPLAETFRLASNFTSRIRNSEHDSRTSEHSKDDDGTLAPLPSVTNNVATRFASRPSQSLRHSLGRLSLRGRAVWTSQRTSKLFELLTRPALLFTPSRGIRLPFALKKSDGDGARSHRLSIRKRNQPIDPDPCLLSLDGLLDCLYAMSNLVDQVYYDCKENEDDQTETHSYDHSPTLLAANFFRKRVKPALTRLNEMRVQLSDFKLGKFIGRGACGVVRVVHEVAPPGSVYAMKSQYKGAWLHHDPEGSQLMLERTVLAQAAAIENPWLPHLHYAFQDEKHLHLVMDYEPGGDLYIFLSKVGHLLDAEMIAFYAAEAIEAIHSLHRMGYIHCDLKPENFAIERSGHLKLLDFGSAIRLDADGKCVCPTMVGTKEYLNIELLRQRGRHNEEPLLVGPEYDYWAIGVLLYELFYSQTPFYDKDEDLMMQKIVDYKKTLKFPSNVQIPDNAVQLIRSLITSPSKRLTYDGCVRHSFFKTIDFTTLRQTTPPYLPPVGELDDVSNFSGGGSRTRDELIMDVSTNETFSPIRMKETARESLHPSVVDTTCNLAEAAEVTLLTQERTHPSDGVDEKMFDENTDPMVNESHAVDDKLETPLNNREAKVKAIREAAAISIPEEFEEIEDVEWDGSDCVRNLPFVGYTFTPGLVLLRKLTSGQAAAVAAAGLGTAMLNVTNTTLPLTRQQTMRTTTSHLQLLNATVTEAVNTTGPYLNITENPPLELCGKWSELRQLCDVLENHARSLEPEHSEHLQTLRKRLIDAIEDSSNLVAFGDAITAWIAQEKYTFEVLERLRNENACLQRTNQANQSYRAQLEKVRLVLSRLDSLPNDFVEIDLSELLRTMCPNTPATPYSTGTDDCTKTSQSDADLLVQQIIGLVQKQLKQFRCREDECRAALEAANRERKEIWEASLQQMGTLDTMVADQRQLRACETNLKREIQELRQKLLNEKDYQRDLRNQCLQYEDKYFSIRDRLEEEKKRCSDMQAQLRELTMNKDAAEALLRETNLKLDRLQHSQDNAVIDHLRSELELVKTQLQRSEIDRTSAEQREQTVRDQLSDCERQLDNSRHEANLLRDRYERMKEATAELEACLLRHPVRDDRSEVTALRRQLVESTDQIHSLKGEVFQLQTQLERLRVNNTQLVNQRDEATEQVRLLNDALSQEKELVEVTQQASENEIFRLNTITKQQGKLIDHMCGLLPPEHQLPMRRLANAGRSGLVHDPSVLFGTKRSNVKALGHHAFKTSGRRSRKPGPDESDPSSSGAGPLIAAASAFFGRRRPTGPGKSERILSETDDKSSGPHPFTKQPSRLQRIVRKSRLRFKRRTCVQSRPTEPAAIESDQVFTEDEDGDEQFGYYSPDPASDFDSDLPYRSVPFQGERVAAATPQSGGTADPLSYEDSISSGPSTTSSAPSGQIIESNPKSSFWRPQRSKLRVGWAEGSREAELISSPSMLNNPGKTVFHPFSGIPPNTPC</sequence>
<evidence type="ECO:0000256" key="4">
    <source>
        <dbReference type="ARBA" id="ARBA00022490"/>
    </source>
</evidence>
<feature type="compositionally biased region" description="Low complexity" evidence="16">
    <location>
        <begin position="2258"/>
        <end position="2272"/>
    </location>
</feature>
<feature type="compositionally biased region" description="Basic residues" evidence="16">
    <location>
        <begin position="2096"/>
        <end position="2110"/>
    </location>
</feature>
<dbReference type="Proteomes" id="UP000054324">
    <property type="component" value="Unassembled WGS sequence"/>
</dbReference>
<dbReference type="Pfam" id="PF00069">
    <property type="entry name" value="Pkinase"/>
    <property type="match status" value="1"/>
</dbReference>
<dbReference type="GO" id="GO:0004674">
    <property type="term" value="F:protein serine/threonine kinase activity"/>
    <property type="evidence" value="ECO:0007669"/>
    <property type="project" value="UniProtKB-KW"/>
</dbReference>
<dbReference type="GO" id="GO:0031032">
    <property type="term" value="P:actomyosin structure organization"/>
    <property type="evidence" value="ECO:0007669"/>
    <property type="project" value="TreeGrafter"/>
</dbReference>
<dbReference type="RefSeq" id="XP_009165112.1">
    <property type="nucleotide sequence ID" value="XM_009166848.1"/>
</dbReference>
<dbReference type="EC" id="2.7.11.1" evidence="3"/>
<dbReference type="Pfam" id="PF04130">
    <property type="entry name" value="GCP_C_terminal"/>
    <property type="match status" value="1"/>
</dbReference>
<evidence type="ECO:0000256" key="16">
    <source>
        <dbReference type="SAM" id="MobiDB-lite"/>
    </source>
</evidence>
<comment type="similarity">
    <text evidence="2">Belongs to the TUBGCP family.</text>
</comment>
<dbReference type="STRING" id="6198.A0A074ZYQ4"/>
<proteinExistence type="inferred from homology"/>
<feature type="compositionally biased region" description="Basic and acidic residues" evidence="16">
    <location>
        <begin position="2144"/>
        <end position="2157"/>
    </location>
</feature>
<dbReference type="SMART" id="SM00220">
    <property type="entry name" value="S_TKc"/>
    <property type="match status" value="1"/>
</dbReference>
<comment type="catalytic activity">
    <reaction evidence="13">
        <text>L-threonyl-[protein] + ATP = O-phospho-L-threonyl-[protein] + ADP + H(+)</text>
        <dbReference type="Rhea" id="RHEA:46608"/>
        <dbReference type="Rhea" id="RHEA-COMP:11060"/>
        <dbReference type="Rhea" id="RHEA-COMP:11605"/>
        <dbReference type="ChEBI" id="CHEBI:15378"/>
        <dbReference type="ChEBI" id="CHEBI:30013"/>
        <dbReference type="ChEBI" id="CHEBI:30616"/>
        <dbReference type="ChEBI" id="CHEBI:61977"/>
        <dbReference type="ChEBI" id="CHEBI:456216"/>
        <dbReference type="EC" id="2.7.11.1"/>
    </reaction>
</comment>
<dbReference type="SUPFAM" id="SSF56112">
    <property type="entry name" value="Protein kinase-like (PK-like)"/>
    <property type="match status" value="1"/>
</dbReference>
<keyword evidence="5" id="KW-0723">Serine/threonine-protein kinase</keyword>
<dbReference type="GO" id="GO:0005737">
    <property type="term" value="C:cytoplasm"/>
    <property type="evidence" value="ECO:0007669"/>
    <property type="project" value="TreeGrafter"/>
</dbReference>
<evidence type="ECO:0000256" key="1">
    <source>
        <dbReference type="ARBA" id="ARBA00004245"/>
    </source>
</evidence>
<evidence type="ECO:0000256" key="8">
    <source>
        <dbReference type="ARBA" id="ARBA00022701"/>
    </source>
</evidence>
<dbReference type="GO" id="GO:0043015">
    <property type="term" value="F:gamma-tubulin binding"/>
    <property type="evidence" value="ECO:0007669"/>
    <property type="project" value="InterPro"/>
</dbReference>
<dbReference type="KEGG" id="ovi:T265_02569"/>
<evidence type="ECO:0000259" key="17">
    <source>
        <dbReference type="PROSITE" id="PS50011"/>
    </source>
</evidence>
<keyword evidence="6" id="KW-0597">Phosphoprotein</keyword>
<evidence type="ECO:0000256" key="9">
    <source>
        <dbReference type="ARBA" id="ARBA00022741"/>
    </source>
</evidence>
<keyword evidence="9" id="KW-0547">Nucleotide-binding</keyword>
<dbReference type="FunFam" id="1.10.510.10:FF:000024">
    <property type="entry name" value="Probable serine/threonine-protein kinase cot-1"/>
    <property type="match status" value="1"/>
</dbReference>
<keyword evidence="10" id="KW-0418">Kinase</keyword>
<comment type="subcellular location">
    <subcellularLocation>
        <location evidence="1">Cytoplasm</location>
        <location evidence="1">Cytoskeleton</location>
    </subcellularLocation>
</comment>
<dbReference type="PANTHER" id="PTHR22988">
    <property type="entry name" value="MYOTONIC DYSTROPHY S/T KINASE-RELATED"/>
    <property type="match status" value="1"/>
</dbReference>
<keyword evidence="12" id="KW-0206">Cytoskeleton</keyword>
<dbReference type="InterPro" id="IPR011009">
    <property type="entry name" value="Kinase-like_dom_sf"/>
</dbReference>
<dbReference type="CTD" id="20316757"/>
<evidence type="ECO:0000313" key="18">
    <source>
        <dbReference type="EMBL" id="KER31117.1"/>
    </source>
</evidence>
<dbReference type="InterPro" id="IPR040457">
    <property type="entry name" value="GCP_C"/>
</dbReference>
<feature type="coiled-coil region" evidence="15">
    <location>
        <begin position="1744"/>
        <end position="2026"/>
    </location>
</feature>
<dbReference type="InterPro" id="IPR042241">
    <property type="entry name" value="GCP_C_sf"/>
</dbReference>
<evidence type="ECO:0000256" key="12">
    <source>
        <dbReference type="ARBA" id="ARBA00023212"/>
    </source>
</evidence>
<dbReference type="InterPro" id="IPR050839">
    <property type="entry name" value="Rho-assoc_Ser/Thr_Kinase"/>
</dbReference>
<dbReference type="Gene3D" id="1.10.510.10">
    <property type="entry name" value="Transferase(Phosphotransferase) domain 1"/>
    <property type="match status" value="1"/>
</dbReference>
<evidence type="ECO:0000256" key="13">
    <source>
        <dbReference type="ARBA" id="ARBA00047899"/>
    </source>
</evidence>
<feature type="domain" description="Protein kinase" evidence="17">
    <location>
        <begin position="1071"/>
        <end position="1341"/>
    </location>
</feature>
<accession>A0A074ZYQ4</accession>
<name>A0A074ZYQ4_OPIVI</name>
<keyword evidence="4" id="KW-0963">Cytoplasm</keyword>
<keyword evidence="7" id="KW-0808">Transferase</keyword>
<keyword evidence="15" id="KW-0175">Coiled coil</keyword>
<evidence type="ECO:0000256" key="3">
    <source>
        <dbReference type="ARBA" id="ARBA00012513"/>
    </source>
</evidence>
<evidence type="ECO:0000256" key="2">
    <source>
        <dbReference type="ARBA" id="ARBA00010337"/>
    </source>
</evidence>
<feature type="compositionally biased region" description="Basic and acidic residues" evidence="16">
    <location>
        <begin position="886"/>
        <end position="902"/>
    </location>
</feature>
<organism evidence="18 19">
    <name type="scientific">Opisthorchis viverrini</name>
    <name type="common">Southeast Asian liver fluke</name>
    <dbReference type="NCBI Taxonomy" id="6198"/>
    <lineage>
        <taxon>Eukaryota</taxon>
        <taxon>Metazoa</taxon>
        <taxon>Spiralia</taxon>
        <taxon>Lophotrochozoa</taxon>
        <taxon>Platyhelminthes</taxon>
        <taxon>Trematoda</taxon>
        <taxon>Digenea</taxon>
        <taxon>Opisthorchiida</taxon>
        <taxon>Opisthorchiata</taxon>
        <taxon>Opisthorchiidae</taxon>
        <taxon>Opisthorchis</taxon>
    </lineage>
</organism>
<feature type="region of interest" description="Disordered" evidence="16">
    <location>
        <begin position="886"/>
        <end position="909"/>
    </location>
</feature>
<evidence type="ECO:0000313" key="19">
    <source>
        <dbReference type="Proteomes" id="UP000054324"/>
    </source>
</evidence>
<evidence type="ECO:0000256" key="14">
    <source>
        <dbReference type="ARBA" id="ARBA00048679"/>
    </source>
</evidence>
<keyword evidence="11" id="KW-0067">ATP-binding</keyword>
<dbReference type="Gene3D" id="3.30.200.20">
    <property type="entry name" value="Phosphorylase Kinase, domain 1"/>
    <property type="match status" value="1"/>
</dbReference>
<evidence type="ECO:0000256" key="7">
    <source>
        <dbReference type="ARBA" id="ARBA00022679"/>
    </source>
</evidence>
<dbReference type="InterPro" id="IPR000719">
    <property type="entry name" value="Prot_kinase_dom"/>
</dbReference>
<dbReference type="Gene3D" id="1.20.120.1900">
    <property type="entry name" value="Gamma-tubulin complex, C-terminal domain"/>
    <property type="match status" value="1"/>
</dbReference>